<name>L7IT98_PYRO1</name>
<sequence length="298" mass="34581">MSKPARTKKMEPWEKPVFRGCKIAIAGQLDENWTEPQIERWIKYRHGQLVDKVDDTVTHLVCSKEEFDKGGTGIFGRVADAYRIMKAKNKGKRGSKNLHKIFIVKSDWLEFSCLKAKKLRELDYEWNRPEKKESQKAVQEKRLAKGKQLEEDGFVNTELNHVYTDSTSFKYEITLEGKDSSCYTLYLFESNATPRLYHFVAKFIKKKRSPPNYHRPSATQGLFPREFDLLKAFFRSKTGVEWEDRLRDYLVPKDAKFTYTPPPGSVAVTTGRKCTQGFKGRVAVVRKGLPNEEVSRRP</sequence>
<organism>
    <name type="scientific">Pyricularia oryzae (strain P131)</name>
    <name type="common">Rice blast fungus</name>
    <name type="synonym">Magnaporthe oryzae</name>
    <dbReference type="NCBI Taxonomy" id="1143193"/>
    <lineage>
        <taxon>Eukaryota</taxon>
        <taxon>Fungi</taxon>
        <taxon>Dikarya</taxon>
        <taxon>Ascomycota</taxon>
        <taxon>Pezizomycotina</taxon>
        <taxon>Sordariomycetes</taxon>
        <taxon>Sordariomycetidae</taxon>
        <taxon>Magnaporthales</taxon>
        <taxon>Pyriculariaceae</taxon>
        <taxon>Pyricularia</taxon>
    </lineage>
</organism>
<feature type="domain" description="BRCT" evidence="1">
    <location>
        <begin position="13"/>
        <end position="126"/>
    </location>
</feature>
<accession>L7IT98</accession>
<evidence type="ECO:0000259" key="1">
    <source>
        <dbReference type="PROSITE" id="PS50172"/>
    </source>
</evidence>
<gene>
    <name evidence="2" type="ORF">OOW_P131scaffold01381g71</name>
</gene>
<dbReference type="InterPro" id="IPR036420">
    <property type="entry name" value="BRCT_dom_sf"/>
</dbReference>
<proteinExistence type="predicted"/>
<reference evidence="2" key="1">
    <citation type="journal article" date="2012" name="PLoS Genet.">
        <title>Comparative analysis of the genomes of two field isolates of the rice blast fungus Magnaporthe oryzae.</title>
        <authorList>
            <person name="Xue M."/>
            <person name="Yang J."/>
            <person name="Li Z."/>
            <person name="Hu S."/>
            <person name="Yao N."/>
            <person name="Dean R.A."/>
            <person name="Zhao W."/>
            <person name="Shen M."/>
            <person name="Zhang H."/>
            <person name="Li C."/>
            <person name="Liu L."/>
            <person name="Cao L."/>
            <person name="Xu X."/>
            <person name="Xing Y."/>
            <person name="Hsiang T."/>
            <person name="Zhang Z."/>
            <person name="Xu J.R."/>
            <person name="Peng Y.L."/>
        </authorList>
    </citation>
    <scope>NUCLEOTIDE SEQUENCE [LARGE SCALE GENOMIC DNA]</scope>
    <source>
        <strain evidence="2">P131</strain>
    </source>
</reference>
<dbReference type="PROSITE" id="PS50172">
    <property type="entry name" value="BRCT"/>
    <property type="match status" value="1"/>
</dbReference>
<dbReference type="AlphaFoldDB" id="L7IT98"/>
<evidence type="ECO:0000313" key="2">
    <source>
        <dbReference type="EMBL" id="ELQ59171.1"/>
    </source>
</evidence>
<dbReference type="InterPro" id="IPR001357">
    <property type="entry name" value="BRCT_dom"/>
</dbReference>
<dbReference type="EMBL" id="JH794190">
    <property type="protein sequence ID" value="ELQ59171.1"/>
    <property type="molecule type" value="Genomic_DNA"/>
</dbReference>
<dbReference type="Pfam" id="PF00533">
    <property type="entry name" value="BRCT"/>
    <property type="match status" value="1"/>
</dbReference>
<dbReference type="Gene3D" id="3.40.50.10190">
    <property type="entry name" value="BRCT domain"/>
    <property type="match status" value="1"/>
</dbReference>
<dbReference type="SUPFAM" id="SSF52113">
    <property type="entry name" value="BRCT domain"/>
    <property type="match status" value="1"/>
</dbReference>
<protein>
    <recommendedName>
        <fullName evidence="1">BRCT domain-containing protein</fullName>
    </recommendedName>
</protein>